<sequence length="67" mass="6994">MRPVERLDAERVADGDDAPVGVRDDEGVHAAQGRERLQVTVEGGLGVGVRGVAAEVQALDLAQFAVV</sequence>
<protein>
    <submittedName>
        <fullName evidence="2">Uncharacterized protein</fullName>
    </submittedName>
</protein>
<evidence type="ECO:0000313" key="3">
    <source>
        <dbReference type="Proteomes" id="UP001501288"/>
    </source>
</evidence>
<comment type="caution">
    <text evidence="2">The sequence shown here is derived from an EMBL/GenBank/DDBJ whole genome shotgun (WGS) entry which is preliminary data.</text>
</comment>
<dbReference type="Proteomes" id="UP001501288">
    <property type="component" value="Unassembled WGS sequence"/>
</dbReference>
<evidence type="ECO:0000313" key="2">
    <source>
        <dbReference type="EMBL" id="GAA1534586.1"/>
    </source>
</evidence>
<feature type="compositionally biased region" description="Basic and acidic residues" evidence="1">
    <location>
        <begin position="22"/>
        <end position="34"/>
    </location>
</feature>
<proteinExistence type="predicted"/>
<feature type="compositionally biased region" description="Basic and acidic residues" evidence="1">
    <location>
        <begin position="1"/>
        <end position="14"/>
    </location>
</feature>
<organism evidence="2 3">
    <name type="scientific">Dermacoccus barathri</name>
    <dbReference type="NCBI Taxonomy" id="322601"/>
    <lineage>
        <taxon>Bacteria</taxon>
        <taxon>Bacillati</taxon>
        <taxon>Actinomycetota</taxon>
        <taxon>Actinomycetes</taxon>
        <taxon>Micrococcales</taxon>
        <taxon>Dermacoccaceae</taxon>
        <taxon>Dermacoccus</taxon>
    </lineage>
</organism>
<feature type="region of interest" description="Disordered" evidence="1">
    <location>
        <begin position="1"/>
        <end position="34"/>
    </location>
</feature>
<keyword evidence="3" id="KW-1185">Reference proteome</keyword>
<reference evidence="2 3" key="1">
    <citation type="journal article" date="2019" name="Int. J. Syst. Evol. Microbiol.">
        <title>The Global Catalogue of Microorganisms (GCM) 10K type strain sequencing project: providing services to taxonomists for standard genome sequencing and annotation.</title>
        <authorList>
            <consortium name="The Broad Institute Genomics Platform"/>
            <consortium name="The Broad Institute Genome Sequencing Center for Infectious Disease"/>
            <person name="Wu L."/>
            <person name="Ma J."/>
        </authorList>
    </citation>
    <scope>NUCLEOTIDE SEQUENCE [LARGE SCALE GENOMIC DNA]</scope>
    <source>
        <strain evidence="2 3">JCM 14588</strain>
    </source>
</reference>
<name>A0ABN2B7K8_9MICO</name>
<accession>A0ABN2B7K8</accession>
<dbReference type="EMBL" id="BAAANV010000016">
    <property type="protein sequence ID" value="GAA1534586.1"/>
    <property type="molecule type" value="Genomic_DNA"/>
</dbReference>
<gene>
    <name evidence="2" type="ORF">GCM10009762_06050</name>
</gene>
<evidence type="ECO:0000256" key="1">
    <source>
        <dbReference type="SAM" id="MobiDB-lite"/>
    </source>
</evidence>